<feature type="compositionally biased region" description="Low complexity" evidence="3">
    <location>
        <begin position="8"/>
        <end position="25"/>
    </location>
</feature>
<dbReference type="PANTHER" id="PTHR30466:SF11">
    <property type="entry name" value="FLAVIN-DEPENDENT MONOOXYGENASE, REDUCTASE SUBUNIT HSAB"/>
    <property type="match status" value="1"/>
</dbReference>
<dbReference type="SMART" id="SM00903">
    <property type="entry name" value="Flavin_Reduct"/>
    <property type="match status" value="1"/>
</dbReference>
<dbReference type="GO" id="GO:0016491">
    <property type="term" value="F:oxidoreductase activity"/>
    <property type="evidence" value="ECO:0007669"/>
    <property type="project" value="UniProtKB-KW"/>
</dbReference>
<evidence type="ECO:0000259" key="4">
    <source>
        <dbReference type="SMART" id="SM00903"/>
    </source>
</evidence>
<organism evidence="5 6">
    <name type="scientific">Nocardioides astragali</name>
    <dbReference type="NCBI Taxonomy" id="1776736"/>
    <lineage>
        <taxon>Bacteria</taxon>
        <taxon>Bacillati</taxon>
        <taxon>Actinomycetota</taxon>
        <taxon>Actinomycetes</taxon>
        <taxon>Propionibacteriales</taxon>
        <taxon>Nocardioidaceae</taxon>
        <taxon>Nocardioides</taxon>
    </lineage>
</organism>
<keyword evidence="2 5" id="KW-0560">Oxidoreductase</keyword>
<evidence type="ECO:0000256" key="1">
    <source>
        <dbReference type="ARBA" id="ARBA00008898"/>
    </source>
</evidence>
<evidence type="ECO:0000256" key="3">
    <source>
        <dbReference type="SAM" id="MobiDB-lite"/>
    </source>
</evidence>
<dbReference type="InterPro" id="IPR002563">
    <property type="entry name" value="Flavin_Rdtase-like_dom"/>
</dbReference>
<proteinExistence type="inferred from homology"/>
<dbReference type="SUPFAM" id="SSF50475">
    <property type="entry name" value="FMN-binding split barrel"/>
    <property type="match status" value="1"/>
</dbReference>
<reference evidence="6" key="1">
    <citation type="journal article" date="2019" name="Int. J. Syst. Evol. Microbiol.">
        <title>The Global Catalogue of Microorganisms (GCM) 10K type strain sequencing project: providing services to taxonomists for standard genome sequencing and annotation.</title>
        <authorList>
            <consortium name="The Broad Institute Genomics Platform"/>
            <consortium name="The Broad Institute Genome Sequencing Center for Infectious Disease"/>
            <person name="Wu L."/>
            <person name="Ma J."/>
        </authorList>
    </citation>
    <scope>NUCLEOTIDE SEQUENCE [LARGE SCALE GENOMIC DNA]</scope>
    <source>
        <strain evidence="6">FCH27</strain>
    </source>
</reference>
<dbReference type="RefSeq" id="WP_255892758.1">
    <property type="nucleotide sequence ID" value="NZ_JAFMZM010000007.1"/>
</dbReference>
<dbReference type="InterPro" id="IPR050268">
    <property type="entry name" value="NADH-dep_flavin_reductase"/>
</dbReference>
<evidence type="ECO:0000256" key="2">
    <source>
        <dbReference type="ARBA" id="ARBA00023002"/>
    </source>
</evidence>
<dbReference type="Pfam" id="PF01613">
    <property type="entry name" value="Flavin_Reduct"/>
    <property type="match status" value="1"/>
</dbReference>
<feature type="region of interest" description="Disordered" evidence="3">
    <location>
        <begin position="1"/>
        <end position="25"/>
    </location>
</feature>
<dbReference type="Proteomes" id="UP001596524">
    <property type="component" value="Unassembled WGS sequence"/>
</dbReference>
<evidence type="ECO:0000313" key="6">
    <source>
        <dbReference type="Proteomes" id="UP001596524"/>
    </source>
</evidence>
<dbReference type="InterPro" id="IPR012349">
    <property type="entry name" value="Split_barrel_FMN-bd"/>
</dbReference>
<gene>
    <name evidence="5" type="ORF">ACFQO6_03295</name>
</gene>
<dbReference type="PANTHER" id="PTHR30466">
    <property type="entry name" value="FLAVIN REDUCTASE"/>
    <property type="match status" value="1"/>
</dbReference>
<name>A0ABW2N0D8_9ACTN</name>
<dbReference type="EMBL" id="JBHTCH010000002">
    <property type="protein sequence ID" value="MFC7359282.1"/>
    <property type="molecule type" value="Genomic_DNA"/>
</dbReference>
<protein>
    <submittedName>
        <fullName evidence="5">Flavin reductase family protein</fullName>
        <ecNumber evidence="5">1.-.-.-</ecNumber>
    </submittedName>
</protein>
<sequence>MTVNLRDTTPTTTPTTTTTTTTTPTPTELRRALAAYPTGVIAVCARIGDDPVGMAVNSFTSISLEPPLVAISVARTSTTWPLLSGRRLGISVLSVDQEALCRQLSSRVADRFAGAEWQARDGGSVLISGAALWLECEARSVFDGGDHEIVVMEVLGAQSFPDVDPLVFHQSRFHVIHGVH</sequence>
<dbReference type="EC" id="1.-.-.-" evidence="5"/>
<accession>A0ABW2N0D8</accession>
<feature type="domain" description="Flavin reductase like" evidence="4">
    <location>
        <begin position="33"/>
        <end position="175"/>
    </location>
</feature>
<keyword evidence="6" id="KW-1185">Reference proteome</keyword>
<comment type="similarity">
    <text evidence="1">Belongs to the non-flavoprotein flavin reductase family.</text>
</comment>
<dbReference type="Gene3D" id="2.30.110.10">
    <property type="entry name" value="Electron Transport, Fmn-binding Protein, Chain A"/>
    <property type="match status" value="1"/>
</dbReference>
<evidence type="ECO:0000313" key="5">
    <source>
        <dbReference type="EMBL" id="MFC7359282.1"/>
    </source>
</evidence>
<comment type="caution">
    <text evidence="5">The sequence shown here is derived from an EMBL/GenBank/DDBJ whole genome shotgun (WGS) entry which is preliminary data.</text>
</comment>